<proteinExistence type="predicted"/>
<reference evidence="4" key="1">
    <citation type="submission" date="2021-06" db="EMBL/GenBank/DDBJ databases">
        <authorList>
            <person name="Kallberg Y."/>
            <person name="Tangrot J."/>
            <person name="Rosling A."/>
        </authorList>
    </citation>
    <scope>NUCLEOTIDE SEQUENCE</scope>
    <source>
        <strain evidence="4">MA453B</strain>
    </source>
</reference>
<dbReference type="AlphaFoldDB" id="A0A9N9NJ16"/>
<protein>
    <submittedName>
        <fullName evidence="4">10896_t:CDS:1</fullName>
    </submittedName>
</protein>
<dbReference type="PANTHER" id="PTHR46572:SF2">
    <property type="entry name" value="RHO1 GDP-GTP EXCHANGE PROTEIN 1-RELATED"/>
    <property type="match status" value="1"/>
</dbReference>
<feature type="region of interest" description="Disordered" evidence="2">
    <location>
        <begin position="149"/>
        <end position="168"/>
    </location>
</feature>
<dbReference type="OrthoDB" id="2272012at2759"/>
<feature type="non-terminal residue" evidence="4">
    <location>
        <position position="1"/>
    </location>
</feature>
<organism evidence="4 5">
    <name type="scientific">Dentiscutata erythropus</name>
    <dbReference type="NCBI Taxonomy" id="1348616"/>
    <lineage>
        <taxon>Eukaryota</taxon>
        <taxon>Fungi</taxon>
        <taxon>Fungi incertae sedis</taxon>
        <taxon>Mucoromycota</taxon>
        <taxon>Glomeromycotina</taxon>
        <taxon>Glomeromycetes</taxon>
        <taxon>Diversisporales</taxon>
        <taxon>Gigasporaceae</taxon>
        <taxon>Dentiscutata</taxon>
    </lineage>
</organism>
<name>A0A9N9NJ16_9GLOM</name>
<dbReference type="PANTHER" id="PTHR46572">
    <property type="entry name" value="RHO1 GDP-GTP EXCHANGE PROTEIN 1-RELATED"/>
    <property type="match status" value="1"/>
</dbReference>
<dbReference type="Pfam" id="PF00780">
    <property type="entry name" value="CNH"/>
    <property type="match status" value="1"/>
</dbReference>
<evidence type="ECO:0000313" key="5">
    <source>
        <dbReference type="Proteomes" id="UP000789405"/>
    </source>
</evidence>
<gene>
    <name evidence="4" type="ORF">DERYTH_LOCUS15780</name>
</gene>
<accession>A0A9N9NJ16</accession>
<evidence type="ECO:0000256" key="2">
    <source>
        <dbReference type="SAM" id="MobiDB-lite"/>
    </source>
</evidence>
<dbReference type="EMBL" id="CAJVPY010013088">
    <property type="protein sequence ID" value="CAG8738450.1"/>
    <property type="molecule type" value="Genomic_DNA"/>
</dbReference>
<dbReference type="GO" id="GO:0005085">
    <property type="term" value="F:guanyl-nucleotide exchange factor activity"/>
    <property type="evidence" value="ECO:0007669"/>
    <property type="project" value="UniProtKB-KW"/>
</dbReference>
<sequence>MIANNICLLSQTPVFSNQVHILETVVRNSPLHSTIKTLELFEQTVKSKNKESVLKGFLRGSGEILKTYKEVYIPIELASVNFLKKTLCVGCYTKGFEIIELEPLNTHGLLHPNDASHDFVQFAFFITKEGWQSRLDFLITWEGTPTSFGEKRISQTSEDTSNDGILLR</sequence>
<evidence type="ECO:0000256" key="1">
    <source>
        <dbReference type="ARBA" id="ARBA00022658"/>
    </source>
</evidence>
<keyword evidence="1" id="KW-0344">Guanine-nucleotide releasing factor</keyword>
<keyword evidence="5" id="KW-1185">Reference proteome</keyword>
<dbReference type="InterPro" id="IPR052233">
    <property type="entry name" value="Rho-type_GEFs"/>
</dbReference>
<dbReference type="Proteomes" id="UP000789405">
    <property type="component" value="Unassembled WGS sequence"/>
</dbReference>
<evidence type="ECO:0000259" key="3">
    <source>
        <dbReference type="Pfam" id="PF00780"/>
    </source>
</evidence>
<feature type="compositionally biased region" description="Polar residues" evidence="2">
    <location>
        <begin position="154"/>
        <end position="168"/>
    </location>
</feature>
<feature type="domain" description="CNH" evidence="3">
    <location>
        <begin position="28"/>
        <end position="148"/>
    </location>
</feature>
<evidence type="ECO:0000313" key="4">
    <source>
        <dbReference type="EMBL" id="CAG8738450.1"/>
    </source>
</evidence>
<comment type="caution">
    <text evidence="4">The sequence shown here is derived from an EMBL/GenBank/DDBJ whole genome shotgun (WGS) entry which is preliminary data.</text>
</comment>
<dbReference type="InterPro" id="IPR001180">
    <property type="entry name" value="CNH_dom"/>
</dbReference>